<organism evidence="2 3">
    <name type="scientific">Setaria viridis</name>
    <name type="common">Green bristlegrass</name>
    <name type="synonym">Setaria italica subsp. viridis</name>
    <dbReference type="NCBI Taxonomy" id="4556"/>
    <lineage>
        <taxon>Eukaryota</taxon>
        <taxon>Viridiplantae</taxon>
        <taxon>Streptophyta</taxon>
        <taxon>Embryophyta</taxon>
        <taxon>Tracheophyta</taxon>
        <taxon>Spermatophyta</taxon>
        <taxon>Magnoliopsida</taxon>
        <taxon>Liliopsida</taxon>
        <taxon>Poales</taxon>
        <taxon>Poaceae</taxon>
        <taxon>PACMAD clade</taxon>
        <taxon>Panicoideae</taxon>
        <taxon>Panicodae</taxon>
        <taxon>Paniceae</taxon>
        <taxon>Cenchrinae</taxon>
        <taxon>Setaria</taxon>
    </lineage>
</organism>
<dbReference type="AlphaFoldDB" id="A0A4U6UG27"/>
<keyword evidence="3" id="KW-1185">Reference proteome</keyword>
<dbReference type="EMBL" id="CM016556">
    <property type="protein sequence ID" value="TKW13835.1"/>
    <property type="molecule type" value="Genomic_DNA"/>
</dbReference>
<feature type="compositionally biased region" description="Polar residues" evidence="1">
    <location>
        <begin position="42"/>
        <end position="63"/>
    </location>
</feature>
<feature type="region of interest" description="Disordered" evidence="1">
    <location>
        <begin position="1"/>
        <end position="29"/>
    </location>
</feature>
<dbReference type="Gramene" id="TKW13835">
    <property type="protein sequence ID" value="TKW13835"/>
    <property type="gene ID" value="SEVIR_5G127101v2"/>
</dbReference>
<protein>
    <submittedName>
        <fullName evidence="2">Uncharacterized protein</fullName>
    </submittedName>
</protein>
<feature type="region of interest" description="Disordered" evidence="1">
    <location>
        <begin position="42"/>
        <end position="94"/>
    </location>
</feature>
<proteinExistence type="predicted"/>
<name>A0A4U6UG27_SETVI</name>
<reference evidence="2" key="1">
    <citation type="submission" date="2019-03" db="EMBL/GenBank/DDBJ databases">
        <title>WGS assembly of Setaria viridis.</title>
        <authorList>
            <person name="Huang P."/>
            <person name="Jenkins J."/>
            <person name="Grimwood J."/>
            <person name="Barry K."/>
            <person name="Healey A."/>
            <person name="Mamidi S."/>
            <person name="Sreedasyam A."/>
            <person name="Shu S."/>
            <person name="Feldman M."/>
            <person name="Wu J."/>
            <person name="Yu Y."/>
            <person name="Chen C."/>
            <person name="Johnson J."/>
            <person name="Rokhsar D."/>
            <person name="Baxter I."/>
            <person name="Schmutz J."/>
            <person name="Brutnell T."/>
            <person name="Kellogg E."/>
        </authorList>
    </citation>
    <scope>NUCLEOTIDE SEQUENCE [LARGE SCALE GENOMIC DNA]</scope>
</reference>
<sequence length="94" mass="10296">MRPPLPRRRRWAATTSPEPPETGRGRRAGSRLFSVARNAATCSCSQPPTETVTREASQAHSRPQQPPPANSGPRLRARRRDVIPCRDGSGSGLR</sequence>
<feature type="compositionally biased region" description="Basic residues" evidence="1">
    <location>
        <begin position="1"/>
        <end position="11"/>
    </location>
</feature>
<accession>A0A4U6UG27</accession>
<dbReference type="Proteomes" id="UP000298652">
    <property type="component" value="Chromosome 5"/>
</dbReference>
<evidence type="ECO:0000313" key="2">
    <source>
        <dbReference type="EMBL" id="TKW13835.1"/>
    </source>
</evidence>
<gene>
    <name evidence="2" type="ORF">SEVIR_5G127101v2</name>
</gene>
<evidence type="ECO:0000313" key="3">
    <source>
        <dbReference type="Proteomes" id="UP000298652"/>
    </source>
</evidence>
<evidence type="ECO:0000256" key="1">
    <source>
        <dbReference type="SAM" id="MobiDB-lite"/>
    </source>
</evidence>